<name>A0ABW3JUP7_9FLAO</name>
<dbReference type="SUPFAM" id="SSF54106">
    <property type="entry name" value="LysM domain"/>
    <property type="match status" value="1"/>
</dbReference>
<comment type="caution">
    <text evidence="7">The sequence shown here is derived from an EMBL/GenBank/DDBJ whole genome shotgun (WGS) entry which is preliminary data.</text>
</comment>
<sequence length="277" mass="31284">MKLRIFLLIGLAITAASCGSKKVVTTTPRTKTVVVKDNPIPLNKTKLPVLTPEKRTAKTTINNTQDYVNKFAPIAIREMHKYKIPASITLAQGILESGSGRSPLAIRSNNHFGIKCHKGWKGKSVTHDDDEIAECFRKYKYPETSYEDHSQFLTSRKRYAGLFRLKTTDYKNWAYGLKKAGYATDRKYPVKLISLIRKYNLHQYDYVTPKQLELGAYGKVPTETRSESTAQKNYHTVVKGDTLYSIARKYNTSVASIKKANGLRSNTISIGQQLKVN</sequence>
<evidence type="ECO:0000256" key="4">
    <source>
        <dbReference type="ARBA" id="ARBA00032108"/>
    </source>
</evidence>
<dbReference type="PROSITE" id="PS51782">
    <property type="entry name" value="LYSM"/>
    <property type="match status" value="1"/>
</dbReference>
<organism evidence="7 8">
    <name type="scientific">Tenacibaculum geojense</name>
    <dbReference type="NCBI Taxonomy" id="915352"/>
    <lineage>
        <taxon>Bacteria</taxon>
        <taxon>Pseudomonadati</taxon>
        <taxon>Bacteroidota</taxon>
        <taxon>Flavobacteriia</taxon>
        <taxon>Flavobacteriales</taxon>
        <taxon>Flavobacteriaceae</taxon>
        <taxon>Tenacibaculum</taxon>
    </lineage>
</organism>
<feature type="signal peptide" evidence="5">
    <location>
        <begin position="1"/>
        <end position="18"/>
    </location>
</feature>
<dbReference type="PROSITE" id="PS51257">
    <property type="entry name" value="PROKAR_LIPOPROTEIN"/>
    <property type="match status" value="1"/>
</dbReference>
<dbReference type="Pfam" id="PF01832">
    <property type="entry name" value="Glucosaminidase"/>
    <property type="match status" value="1"/>
</dbReference>
<keyword evidence="8" id="KW-1185">Reference proteome</keyword>
<accession>A0ABW3JUP7</accession>
<evidence type="ECO:0000256" key="2">
    <source>
        <dbReference type="ARBA" id="ARBA00022638"/>
    </source>
</evidence>
<reference evidence="8" key="1">
    <citation type="journal article" date="2019" name="Int. J. Syst. Evol. Microbiol.">
        <title>The Global Catalogue of Microorganisms (GCM) 10K type strain sequencing project: providing services to taxonomists for standard genome sequencing and annotation.</title>
        <authorList>
            <consortium name="The Broad Institute Genomics Platform"/>
            <consortium name="The Broad Institute Genome Sequencing Center for Infectious Disease"/>
            <person name="Wu L."/>
            <person name="Ma J."/>
        </authorList>
    </citation>
    <scope>NUCLEOTIDE SEQUENCE [LARGE SCALE GENOMIC DNA]</scope>
    <source>
        <strain evidence="8">CCUG 60527</strain>
    </source>
</reference>
<protein>
    <recommendedName>
        <fullName evidence="4">Peptidoglycan hydrolase</fullName>
    </recommendedName>
</protein>
<dbReference type="InterPro" id="IPR036779">
    <property type="entry name" value="LysM_dom_sf"/>
</dbReference>
<dbReference type="PANTHER" id="PTHR33308">
    <property type="entry name" value="PEPTIDOGLYCAN HYDROLASE FLGJ"/>
    <property type="match status" value="1"/>
</dbReference>
<dbReference type="Proteomes" id="UP001597062">
    <property type="component" value="Unassembled WGS sequence"/>
</dbReference>
<dbReference type="InterPro" id="IPR018392">
    <property type="entry name" value="LysM"/>
</dbReference>
<evidence type="ECO:0000313" key="8">
    <source>
        <dbReference type="Proteomes" id="UP001597062"/>
    </source>
</evidence>
<gene>
    <name evidence="7" type="ORF">ACFQ1U_08835</name>
</gene>
<keyword evidence="5" id="KW-0732">Signal</keyword>
<dbReference type="InterPro" id="IPR051056">
    <property type="entry name" value="Glycosyl_Hydrolase_73"/>
</dbReference>
<dbReference type="CDD" id="cd00118">
    <property type="entry name" value="LysM"/>
    <property type="match status" value="1"/>
</dbReference>
<dbReference type="PANTHER" id="PTHR33308:SF9">
    <property type="entry name" value="PEPTIDOGLYCAN HYDROLASE FLGJ"/>
    <property type="match status" value="1"/>
</dbReference>
<dbReference type="SMART" id="SM00257">
    <property type="entry name" value="LysM"/>
    <property type="match status" value="1"/>
</dbReference>
<keyword evidence="2" id="KW-0081">Bacteriolytic enzyme</keyword>
<keyword evidence="1" id="KW-0929">Antimicrobial</keyword>
<evidence type="ECO:0000259" key="6">
    <source>
        <dbReference type="PROSITE" id="PS51782"/>
    </source>
</evidence>
<evidence type="ECO:0000256" key="3">
    <source>
        <dbReference type="ARBA" id="ARBA00022801"/>
    </source>
</evidence>
<feature type="domain" description="LysM" evidence="6">
    <location>
        <begin position="233"/>
        <end position="276"/>
    </location>
</feature>
<evidence type="ECO:0000256" key="5">
    <source>
        <dbReference type="SAM" id="SignalP"/>
    </source>
</evidence>
<dbReference type="SMART" id="SM00047">
    <property type="entry name" value="LYZ2"/>
    <property type="match status" value="1"/>
</dbReference>
<dbReference type="InterPro" id="IPR002901">
    <property type="entry name" value="MGlyc_endo_b_GlcNAc-like_dom"/>
</dbReference>
<dbReference type="Pfam" id="PF01476">
    <property type="entry name" value="LysM"/>
    <property type="match status" value="1"/>
</dbReference>
<evidence type="ECO:0000256" key="1">
    <source>
        <dbReference type="ARBA" id="ARBA00022529"/>
    </source>
</evidence>
<dbReference type="RefSeq" id="WP_386107423.1">
    <property type="nucleotide sequence ID" value="NZ_JBHTJR010000045.1"/>
</dbReference>
<dbReference type="Gene3D" id="3.10.350.10">
    <property type="entry name" value="LysM domain"/>
    <property type="match status" value="1"/>
</dbReference>
<keyword evidence="3" id="KW-0378">Hydrolase</keyword>
<proteinExistence type="predicted"/>
<evidence type="ECO:0000313" key="7">
    <source>
        <dbReference type="EMBL" id="MFD0993306.1"/>
    </source>
</evidence>
<dbReference type="Gene3D" id="1.10.530.10">
    <property type="match status" value="1"/>
</dbReference>
<dbReference type="EMBL" id="JBHTJR010000045">
    <property type="protein sequence ID" value="MFD0993306.1"/>
    <property type="molecule type" value="Genomic_DNA"/>
</dbReference>
<feature type="chain" id="PRO_5047305077" description="Peptidoglycan hydrolase" evidence="5">
    <location>
        <begin position="19"/>
        <end position="277"/>
    </location>
</feature>